<accession>A0A4Q9DJK7</accession>
<evidence type="ECO:0000256" key="2">
    <source>
        <dbReference type="ARBA" id="ARBA00022801"/>
    </source>
</evidence>
<name>A0A4Q9DJK7_9BACL</name>
<evidence type="ECO:0000313" key="4">
    <source>
        <dbReference type="EMBL" id="TBL70777.1"/>
    </source>
</evidence>
<organism evidence="4 5">
    <name type="scientific">Paenibacillus thalictri</name>
    <dbReference type="NCBI Taxonomy" id="2527873"/>
    <lineage>
        <taxon>Bacteria</taxon>
        <taxon>Bacillati</taxon>
        <taxon>Bacillota</taxon>
        <taxon>Bacilli</taxon>
        <taxon>Bacillales</taxon>
        <taxon>Paenibacillaceae</taxon>
        <taxon>Paenibacillus</taxon>
    </lineage>
</organism>
<evidence type="ECO:0000259" key="3">
    <source>
        <dbReference type="Pfam" id="PF13472"/>
    </source>
</evidence>
<dbReference type="Pfam" id="PF13472">
    <property type="entry name" value="Lipase_GDSL_2"/>
    <property type="match status" value="1"/>
</dbReference>
<dbReference type="CDD" id="cd01821">
    <property type="entry name" value="Rhamnogalacturan_acetylesterase_like"/>
    <property type="match status" value="1"/>
</dbReference>
<dbReference type="InterPro" id="IPR036514">
    <property type="entry name" value="SGNH_hydro_sf"/>
</dbReference>
<keyword evidence="5" id="KW-1185">Reference proteome</keyword>
<dbReference type="InterPro" id="IPR037459">
    <property type="entry name" value="RhgT-like"/>
</dbReference>
<dbReference type="EMBL" id="SIRE01000030">
    <property type="protein sequence ID" value="TBL70777.1"/>
    <property type="molecule type" value="Genomic_DNA"/>
</dbReference>
<dbReference type="Gene3D" id="3.40.50.1110">
    <property type="entry name" value="SGNH hydrolase"/>
    <property type="match status" value="1"/>
</dbReference>
<feature type="domain" description="SGNH hydrolase-type esterase" evidence="3">
    <location>
        <begin position="8"/>
        <end position="199"/>
    </location>
</feature>
<dbReference type="GO" id="GO:0016787">
    <property type="term" value="F:hydrolase activity"/>
    <property type="evidence" value="ECO:0007669"/>
    <property type="project" value="UniProtKB-KW"/>
</dbReference>
<keyword evidence="2" id="KW-0378">Hydrolase</keyword>
<dbReference type="RefSeq" id="WP_131017715.1">
    <property type="nucleotide sequence ID" value="NZ_SIRE01000030.1"/>
</dbReference>
<sequence length="229" mass="25645">MMRICMAGDSTMADYPDDQAPMAGWGQMLPLFLQGEVTVVNAARCGRSSRSFIAEGWLDPLLGQLAPGDVLIVGFAHNDQKQDERFTEPQTTYRVYLTRYVEGAKQRGAYPVLVTPVQRRHFNQEGQLQQTHGDYPGAIRELAAEMAVPVIDLLPLTERLYREMGPENSKELFVWLKPGEHPNYPEGLEDNTHFNEYGARCIAGLAAKEMVKLGPPLADYIHQAALVRE</sequence>
<reference evidence="4 5" key="1">
    <citation type="submission" date="2019-02" db="EMBL/GenBank/DDBJ databases">
        <title>Paenibacillus sp. nov., isolated from surface-sterilized tissue of Thalictrum simplex L.</title>
        <authorList>
            <person name="Tuo L."/>
        </authorList>
    </citation>
    <scope>NUCLEOTIDE SEQUENCE [LARGE SCALE GENOMIC DNA]</scope>
    <source>
        <strain evidence="4 5">N2SHLJ1</strain>
    </source>
</reference>
<dbReference type="OrthoDB" id="9807041at2"/>
<evidence type="ECO:0000256" key="1">
    <source>
        <dbReference type="ARBA" id="ARBA00008668"/>
    </source>
</evidence>
<dbReference type="PANTHER" id="PTHR43695:SF1">
    <property type="entry name" value="RHAMNOGALACTURONAN ACETYLESTERASE"/>
    <property type="match status" value="1"/>
</dbReference>
<protein>
    <submittedName>
        <fullName evidence="4">Rhamnogalacturonan acetylesterase</fullName>
    </submittedName>
</protein>
<dbReference type="AlphaFoldDB" id="A0A4Q9DJK7"/>
<comment type="caution">
    <text evidence="4">The sequence shown here is derived from an EMBL/GenBank/DDBJ whole genome shotgun (WGS) entry which is preliminary data.</text>
</comment>
<dbReference type="InterPro" id="IPR013830">
    <property type="entry name" value="SGNH_hydro"/>
</dbReference>
<evidence type="ECO:0000313" key="5">
    <source>
        <dbReference type="Proteomes" id="UP000293142"/>
    </source>
</evidence>
<comment type="similarity">
    <text evidence="1">Belongs to the 'GDSL' lipolytic enzyme family.</text>
</comment>
<dbReference type="Proteomes" id="UP000293142">
    <property type="component" value="Unassembled WGS sequence"/>
</dbReference>
<gene>
    <name evidence="4" type="ORF">EYB31_32680</name>
</gene>
<dbReference type="SUPFAM" id="SSF52266">
    <property type="entry name" value="SGNH hydrolase"/>
    <property type="match status" value="1"/>
</dbReference>
<proteinExistence type="inferred from homology"/>
<dbReference type="PANTHER" id="PTHR43695">
    <property type="entry name" value="PUTATIVE (AFU_ORTHOLOGUE AFUA_2G17250)-RELATED"/>
    <property type="match status" value="1"/>
</dbReference>